<dbReference type="RefSeq" id="WP_083717749.1">
    <property type="nucleotide sequence ID" value="NZ_JAFBFH010000017.1"/>
</dbReference>
<evidence type="ECO:0000313" key="4">
    <source>
        <dbReference type="EMBL" id="MBM7715733.1"/>
    </source>
</evidence>
<evidence type="ECO:0000313" key="5">
    <source>
        <dbReference type="Proteomes" id="UP000823485"/>
    </source>
</evidence>
<evidence type="ECO:0000256" key="2">
    <source>
        <dbReference type="ARBA" id="ARBA00022977"/>
    </source>
</evidence>
<feature type="domain" description="Thiamine phosphate synthase/TenI" evidence="3">
    <location>
        <begin position="49"/>
        <end position="205"/>
    </location>
</feature>
<name>A0ABS2R7W0_9BACI</name>
<dbReference type="EMBL" id="JAFBFH010000017">
    <property type="protein sequence ID" value="MBM7715733.1"/>
    <property type="molecule type" value="Genomic_DNA"/>
</dbReference>
<dbReference type="SUPFAM" id="SSF51391">
    <property type="entry name" value="Thiamin phosphate synthase"/>
    <property type="match status" value="1"/>
</dbReference>
<evidence type="ECO:0000256" key="1">
    <source>
        <dbReference type="ARBA" id="ARBA00004948"/>
    </source>
</evidence>
<dbReference type="PANTHER" id="PTHR20857">
    <property type="entry name" value="THIAMINE-PHOSPHATE PYROPHOSPHORYLASE"/>
    <property type="match status" value="1"/>
</dbReference>
<evidence type="ECO:0000259" key="3">
    <source>
        <dbReference type="Pfam" id="PF02581"/>
    </source>
</evidence>
<keyword evidence="4" id="KW-0413">Isomerase</keyword>
<dbReference type="InterPro" id="IPR036206">
    <property type="entry name" value="ThiamineP_synth_sf"/>
</dbReference>
<gene>
    <name evidence="4" type="ORF">JOC94_002722</name>
</gene>
<proteinExistence type="predicted"/>
<dbReference type="InterPro" id="IPR013785">
    <property type="entry name" value="Aldolase_TIM"/>
</dbReference>
<dbReference type="Pfam" id="PF02581">
    <property type="entry name" value="TMP-TENI"/>
    <property type="match status" value="1"/>
</dbReference>
<keyword evidence="2" id="KW-0784">Thiamine biosynthesis</keyword>
<dbReference type="PANTHER" id="PTHR20857:SF22">
    <property type="entry name" value="THIAZOLE TAUTOMERASE"/>
    <property type="match status" value="1"/>
</dbReference>
<sequence length="226" mass="24541">MPIYMINLAASFMVSGFFVFKGGMQLKLIAVTNDRWPIKKVGQIMVEAEPFVDHFIIREKSKTADECMQLIQLVLREGVSSEKLIVNDRVDVAVAANIRRVHLPGRGLDVQTVKRCFPRLLAGCSVHSATEADQAIAGGADWILYGHVFETASKGHLPPRGLEEFSEISVKYDGAEIYAIGGIKPEHIPELNAAGASGIAVMSAIFESKDPLSAAAAYDDARQAIT</sequence>
<dbReference type="EC" id="5.3.99.10" evidence="4"/>
<dbReference type="CDD" id="cd00564">
    <property type="entry name" value="TMP_TenI"/>
    <property type="match status" value="1"/>
</dbReference>
<dbReference type="InterPro" id="IPR022998">
    <property type="entry name" value="ThiamineP_synth_TenI"/>
</dbReference>
<accession>A0ABS2R7W0</accession>
<dbReference type="GO" id="GO:0016853">
    <property type="term" value="F:isomerase activity"/>
    <property type="evidence" value="ECO:0007669"/>
    <property type="project" value="UniProtKB-KW"/>
</dbReference>
<organism evidence="4 5">
    <name type="scientific">Siminovitchia thermophila</name>
    <dbReference type="NCBI Taxonomy" id="1245522"/>
    <lineage>
        <taxon>Bacteria</taxon>
        <taxon>Bacillati</taxon>
        <taxon>Bacillota</taxon>
        <taxon>Bacilli</taxon>
        <taxon>Bacillales</taxon>
        <taxon>Bacillaceae</taxon>
        <taxon>Siminovitchia</taxon>
    </lineage>
</organism>
<comment type="pathway">
    <text evidence="1">Cofactor biosynthesis; thiamine diphosphate biosynthesis.</text>
</comment>
<dbReference type="Gene3D" id="3.20.20.70">
    <property type="entry name" value="Aldolase class I"/>
    <property type="match status" value="1"/>
</dbReference>
<protein>
    <submittedName>
        <fullName evidence="4">Thiazole tautomerase (Transcriptional regulator TenI)</fullName>
        <ecNumber evidence="4">5.3.99.10</ecNumber>
    </submittedName>
</protein>
<dbReference type="Proteomes" id="UP000823485">
    <property type="component" value="Unassembled WGS sequence"/>
</dbReference>
<reference evidence="4 5" key="1">
    <citation type="submission" date="2021-01" db="EMBL/GenBank/DDBJ databases">
        <title>Genomic Encyclopedia of Type Strains, Phase IV (KMG-IV): sequencing the most valuable type-strain genomes for metagenomic binning, comparative biology and taxonomic classification.</title>
        <authorList>
            <person name="Goeker M."/>
        </authorList>
    </citation>
    <scope>NUCLEOTIDE SEQUENCE [LARGE SCALE GENOMIC DNA]</scope>
    <source>
        <strain evidence="4 5">DSM 105453</strain>
    </source>
</reference>
<keyword evidence="5" id="KW-1185">Reference proteome</keyword>
<comment type="caution">
    <text evidence="4">The sequence shown here is derived from an EMBL/GenBank/DDBJ whole genome shotgun (WGS) entry which is preliminary data.</text>
</comment>